<dbReference type="GO" id="GO:0004312">
    <property type="term" value="F:fatty acid synthase activity"/>
    <property type="evidence" value="ECO:0007669"/>
    <property type="project" value="TreeGrafter"/>
</dbReference>
<dbReference type="SUPFAM" id="SSF53383">
    <property type="entry name" value="PLP-dependent transferases"/>
    <property type="match status" value="1"/>
</dbReference>
<dbReference type="FunFam" id="3.40.47.10:FF:000019">
    <property type="entry name" value="Polyketide synthase type I"/>
    <property type="match status" value="1"/>
</dbReference>
<dbReference type="GO" id="GO:0031177">
    <property type="term" value="F:phosphopantetheine binding"/>
    <property type="evidence" value="ECO:0007669"/>
    <property type="project" value="InterPro"/>
</dbReference>
<dbReference type="InterPro" id="IPR018201">
    <property type="entry name" value="Ketoacyl_synth_AS"/>
</dbReference>
<dbReference type="InterPro" id="IPR032821">
    <property type="entry name" value="PKS_assoc"/>
</dbReference>
<dbReference type="InterPro" id="IPR016036">
    <property type="entry name" value="Malonyl_transacylase_ACP-bd"/>
</dbReference>
<dbReference type="CDD" id="cd00610">
    <property type="entry name" value="OAT_like"/>
    <property type="match status" value="1"/>
</dbReference>
<dbReference type="PROSITE" id="PS52004">
    <property type="entry name" value="KS3_2"/>
    <property type="match status" value="1"/>
</dbReference>
<dbReference type="InterPro" id="IPR016039">
    <property type="entry name" value="Thiolase-like"/>
</dbReference>
<dbReference type="InterPro" id="IPR042099">
    <property type="entry name" value="ANL_N_sf"/>
</dbReference>
<evidence type="ECO:0000256" key="4">
    <source>
        <dbReference type="ARBA" id="ARBA00022898"/>
    </source>
</evidence>
<dbReference type="STRING" id="634771.SAMN04488128_104248"/>
<dbReference type="InterPro" id="IPR016035">
    <property type="entry name" value="Acyl_Trfase/lysoPLipase"/>
</dbReference>
<dbReference type="GO" id="GO:0008483">
    <property type="term" value="F:transaminase activity"/>
    <property type="evidence" value="ECO:0007669"/>
    <property type="project" value="InterPro"/>
</dbReference>
<dbReference type="Gene3D" id="3.30.300.30">
    <property type="match status" value="1"/>
</dbReference>
<dbReference type="GO" id="GO:0004315">
    <property type="term" value="F:3-oxoacyl-[acyl-carrier-protein] synthase activity"/>
    <property type="evidence" value="ECO:0007669"/>
    <property type="project" value="InterPro"/>
</dbReference>
<evidence type="ECO:0000259" key="7">
    <source>
        <dbReference type="PROSITE" id="PS52004"/>
    </source>
</evidence>
<comment type="function">
    <text evidence="5">Involved in production of the polyketide antibiotic thailandamide.</text>
</comment>
<dbReference type="CDD" id="cd00833">
    <property type="entry name" value="PKS"/>
    <property type="match status" value="1"/>
</dbReference>
<evidence type="ECO:0000256" key="3">
    <source>
        <dbReference type="ARBA" id="ARBA00022679"/>
    </source>
</evidence>
<keyword evidence="9" id="KW-1185">Reference proteome</keyword>
<gene>
    <name evidence="8" type="ORF">SAMN04488128_104248</name>
</gene>
<dbReference type="SMART" id="SM01294">
    <property type="entry name" value="PKS_PP_betabranch"/>
    <property type="match status" value="1"/>
</dbReference>
<dbReference type="Gene3D" id="3.90.1150.10">
    <property type="entry name" value="Aspartate Aminotransferase, domain 1"/>
    <property type="match status" value="1"/>
</dbReference>
<dbReference type="SMART" id="SM00827">
    <property type="entry name" value="PKS_AT"/>
    <property type="match status" value="1"/>
</dbReference>
<dbReference type="OrthoDB" id="9778690at2"/>
<dbReference type="SUPFAM" id="SSF53901">
    <property type="entry name" value="Thiolase-like"/>
    <property type="match status" value="1"/>
</dbReference>
<dbReference type="Pfam" id="PF00109">
    <property type="entry name" value="ketoacyl-synt"/>
    <property type="match status" value="1"/>
</dbReference>
<dbReference type="SMART" id="SM00823">
    <property type="entry name" value="PKS_PP"/>
    <property type="match status" value="2"/>
</dbReference>
<dbReference type="PROSITE" id="PS00606">
    <property type="entry name" value="KS3_1"/>
    <property type="match status" value="1"/>
</dbReference>
<dbReference type="SUPFAM" id="SSF55048">
    <property type="entry name" value="Probable ACP-binding domain of malonyl-CoA ACP transacylase"/>
    <property type="match status" value="1"/>
</dbReference>
<evidence type="ECO:0000256" key="2">
    <source>
        <dbReference type="ARBA" id="ARBA00022553"/>
    </source>
</evidence>
<dbReference type="SUPFAM" id="SSF47336">
    <property type="entry name" value="ACP-like"/>
    <property type="match status" value="2"/>
</dbReference>
<evidence type="ECO:0000313" key="8">
    <source>
        <dbReference type="EMBL" id="SKA37264.1"/>
    </source>
</evidence>
<keyword evidence="4" id="KW-0663">Pyridoxal phosphate</keyword>
<dbReference type="Pfam" id="PF16197">
    <property type="entry name" value="KAsynt_C_assoc"/>
    <property type="match status" value="1"/>
</dbReference>
<dbReference type="InterPro" id="IPR020841">
    <property type="entry name" value="PKS_Beta-ketoAc_synthase_dom"/>
</dbReference>
<dbReference type="Gene3D" id="1.10.1200.10">
    <property type="entry name" value="ACP-like"/>
    <property type="match status" value="2"/>
</dbReference>
<dbReference type="GO" id="GO:0006633">
    <property type="term" value="P:fatty acid biosynthetic process"/>
    <property type="evidence" value="ECO:0007669"/>
    <property type="project" value="InterPro"/>
</dbReference>
<dbReference type="Gene3D" id="3.40.366.10">
    <property type="entry name" value="Malonyl-Coenzyme A Acyl Carrier Protein, domain 2"/>
    <property type="match status" value="1"/>
</dbReference>
<dbReference type="EMBL" id="FUWZ01000004">
    <property type="protein sequence ID" value="SKA37264.1"/>
    <property type="molecule type" value="Genomic_DNA"/>
</dbReference>
<dbReference type="InterPro" id="IPR014031">
    <property type="entry name" value="Ketoacyl_synth_C"/>
</dbReference>
<dbReference type="RefSeq" id="WP_159456151.1">
    <property type="nucleotide sequence ID" value="NZ_FUWZ01000004.1"/>
</dbReference>
<dbReference type="SMART" id="SM00825">
    <property type="entry name" value="PKS_KS"/>
    <property type="match status" value="1"/>
</dbReference>
<dbReference type="InterPro" id="IPR015424">
    <property type="entry name" value="PyrdxlP-dep_Trfase"/>
</dbReference>
<dbReference type="Gene3D" id="3.40.50.12780">
    <property type="entry name" value="N-terminal domain of ligase-like"/>
    <property type="match status" value="1"/>
</dbReference>
<dbReference type="GO" id="GO:0030170">
    <property type="term" value="F:pyridoxal phosphate binding"/>
    <property type="evidence" value="ECO:0007669"/>
    <property type="project" value="InterPro"/>
</dbReference>
<dbReference type="PROSITE" id="PS50075">
    <property type="entry name" value="CARRIER"/>
    <property type="match status" value="2"/>
</dbReference>
<dbReference type="Pfam" id="PF00550">
    <property type="entry name" value="PP-binding"/>
    <property type="match status" value="2"/>
</dbReference>
<dbReference type="Proteomes" id="UP000190367">
    <property type="component" value="Unassembled WGS sequence"/>
</dbReference>
<dbReference type="SUPFAM" id="SSF56801">
    <property type="entry name" value="Acetyl-CoA synthetase-like"/>
    <property type="match status" value="1"/>
</dbReference>
<dbReference type="InterPro" id="IPR015421">
    <property type="entry name" value="PyrdxlP-dep_Trfase_major"/>
</dbReference>
<dbReference type="InterPro" id="IPR001227">
    <property type="entry name" value="Ac_transferase_dom_sf"/>
</dbReference>
<dbReference type="InterPro" id="IPR000873">
    <property type="entry name" value="AMP-dep_synth/lig_dom"/>
</dbReference>
<dbReference type="PROSITE" id="PS00455">
    <property type="entry name" value="AMP_BINDING"/>
    <property type="match status" value="1"/>
</dbReference>
<dbReference type="Pfam" id="PF00501">
    <property type="entry name" value="AMP-binding"/>
    <property type="match status" value="1"/>
</dbReference>
<dbReference type="InterPro" id="IPR005814">
    <property type="entry name" value="Aminotrans_3"/>
</dbReference>
<organism evidence="8 9">
    <name type="scientific">Chitinophaga eiseniae</name>
    <dbReference type="NCBI Taxonomy" id="634771"/>
    <lineage>
        <taxon>Bacteria</taxon>
        <taxon>Pseudomonadati</taxon>
        <taxon>Bacteroidota</taxon>
        <taxon>Chitinophagia</taxon>
        <taxon>Chitinophagales</taxon>
        <taxon>Chitinophagaceae</taxon>
        <taxon>Chitinophaga</taxon>
    </lineage>
</organism>
<sequence length="2236" mass="243982">MKYTLRPDTLQQLLTGLKDEPHKGVTFVAGSNNEDFLSYRQLYEDALSWLAYLQAKGLTPGMELVLQIEDNKTFLQVFWACILGAIIPVPVAVTYEGENAQKLFKIRNVLHKPALAVRRAHAEKLLSGAAAGQDFDSIIFTDEKEDNGQQGVVVPVTPETIAFLQFSSGSTGNPKGVVLTHKNLVTNVWEAITAHRLTDRDCHLSWMPLTHDMGLIGFHLYPSAAGLNHYILPTDLFIRNPLLWMQKIAEHRVTVTGSPNFGYKYYLNQFTPQKGEGLDFSSLRIILNGAEPISAPLCRQFVTVLGDYGLDPAAMFPGYGLAEGTLEVTFGDIGAAMTSVFVRRDSLVTGQPVTISYQQDEAVESIEIVNLGKVIGGVAVSITNDAGRPLEDGHLGLVQIRGDAVTACYYNNEAATTAAIRNGWLNTGDTGFMLDGYLYITGRSKDIIFVNGMNVFPHDIEHTIEQWTGVETGKVVACGVPDEDTGTEAIVVFTIHKSSIEKFLPVIAAIKSCVASRLGLEVKYVLPVRKVPKTTSGKVKRYTFAEDYRQGLYADAIGEIAAAQQKAVLLKETDTRSFQEVRDWLQQWLQQRFKLSADMLSADRVFAEYGLTSMQAVMLAADLEQWLGIPVDKTLIYNYTTATALAAYLSGTSDTGKEAQRQQQGADEKIAVIGMGCRFPGAADSPAAFWELLQQQRSGVTVVPEDRWPVDRYYSTDEDETGKMYTRHGGFIAQADQFDPVFFGISPREAAAMDPQQRLLLEVCWEAMEHAGIRPSSLRGTDTGVFVGLGTDDYQQIVEDHTPPALFEDAFSTLGLQRSVAAGRIAYLFDFHGPVLQLDTACSSSLLSVHQACQHLLLGECSLALAGGVNLMLSPDTTIRLCRMKALSPTGQCHAFDETADGYVRGEGAGMIVLKRLSDAQRDGDTVLAVIKGSAVNHDGQSNGLTAPNGIAQQQVIRKALQQAGVEPHTVQYVEAHGTGTKLGDPVEAQALHAVYGQSRIAGNPLLLGAVKSNIGHLEAAAGIAGLIKTVLSLQQRQLPATLNFNTPSSYIPWKEMQLKVVDRPTAWPTVSTPRRAAISSFGLSGTNVHVILEEAPVLTAKDVVPAPLVQRPSWPLTLSAKSPAALQSLAARYAAALETTTDTLADIACSTFTTRDAFPYRIAFSAAAIDEAARRLRAYHENAYTEEVLSGRVQPRDGQLVWLFTGGGSQYWNMGIELYEHNAVFRQVIDHCDSWLEARWGISLTTLLYKMEREASNELLLQMTYFQPAIYVISCALAEVWKSWGLSPAIVAGHSVGEYAAAYVAGVFSLDDGLKLVTERARLMQAVKEPGAMATVFAPVEEVAAMIQPYGNDLAIAAVNGPALTVISGKKQAVADMLVSLKEAGVDSRPLLIAHASHSPLMEVMLDEFREVARQIDFRPSRLQLISNITGEVMTETADHRYWCDQIVSPVMFAKSIQTISRLGGDILMELGPQPNLLSMVQLTAEYAEDCLLPCMKIGHSAWDMMLQALLTLYVKGLPVQPQLLFAQQGHRKVSLPAYTFNRQRYWAFEKEISPVTHPPYEQKSKIMTDTPHASSQRTAILRDVTDIFSSLLKLPAADIDIHARFLEMGADSLVLASAIRRIEKKYDVNFSIRQLFETLTTIQLMTDYIAAGIPEAAAAPSPAPGAVVAEVPAVTSVIKPAAPAPAKTNGAVPHSSPADPAVSQRLFDFLEQQLVLLSQHLGTTGHLPQETVTGVKTNGNGTTAPATVVEVTKAPVQHRSIFPRMETRPGQSGYSAEQQQYLDAFIRRYNLKTQKSKAHTQQYRPVLTDNRASAGFRFSTKELVYPIQAASSAGATITDLDGNTYIDLAMGFGVDLLGHCPPVIINALQQQLQQGFQLGPQTPLAGQVAELVTSLTGTERASFHNSGTEAVMTAVRLARTVTGRKKVAVFAGSYHGHFDGTLAAPEDLERSHAGVPMAAGIVHNMVADVLVFDYHHPDVVEQIRAHKQELAAVLVEPVQSRKPGYQPKALLHALRDMTAAEDIALIFDEMITGFRIHPGGAQAYFGVRADLATYGKIAGGGLPIGIIAGSRKYMDALDGGMWQYGDDSYPATDTTFFAGTFCKHPLSMSATLALLKELQQRGPALQEQLNVRTTKLVSELSAFLKENNVPMDVHNFGSLFYFAITSNMDLFFYHLLEKGVYIWEGRTCFLSDAHTDEHVRQITKAVKESVRELQQAGFLPKPAKAAPKGKTVVL</sequence>
<feature type="domain" description="Ketosynthase family 3 (KS3)" evidence="7">
    <location>
        <begin position="667"/>
        <end position="1095"/>
    </location>
</feature>
<dbReference type="InterPro" id="IPR020845">
    <property type="entry name" value="AMP-binding_CS"/>
</dbReference>
<dbReference type="InterPro" id="IPR050091">
    <property type="entry name" value="PKS_NRPS_Biosynth_Enz"/>
</dbReference>
<dbReference type="InterPro" id="IPR014043">
    <property type="entry name" value="Acyl_transferase_dom"/>
</dbReference>
<dbReference type="Pfam" id="PF02801">
    <property type="entry name" value="Ketoacyl-synt_C"/>
    <property type="match status" value="1"/>
</dbReference>
<reference evidence="9" key="1">
    <citation type="submission" date="2017-02" db="EMBL/GenBank/DDBJ databases">
        <authorList>
            <person name="Varghese N."/>
            <person name="Submissions S."/>
        </authorList>
    </citation>
    <scope>NUCLEOTIDE SEQUENCE [LARGE SCALE GENOMIC DNA]</scope>
    <source>
        <strain evidence="9">DSM 22224</strain>
    </source>
</reference>
<dbReference type="PANTHER" id="PTHR43775:SF51">
    <property type="entry name" value="INACTIVE PHENOLPHTHIOCEROL SYNTHESIS POLYKETIDE SYNTHASE TYPE I PKS1-RELATED"/>
    <property type="match status" value="1"/>
</dbReference>
<dbReference type="SUPFAM" id="SSF52151">
    <property type="entry name" value="FabD/lysophospholipase-like"/>
    <property type="match status" value="1"/>
</dbReference>
<dbReference type="Gene3D" id="3.40.47.10">
    <property type="match status" value="1"/>
</dbReference>
<dbReference type="InterPro" id="IPR020806">
    <property type="entry name" value="PKS_PP-bd"/>
</dbReference>
<accession>A0A1T4T9V4</accession>
<keyword evidence="3 8" id="KW-0808">Transferase</keyword>
<dbReference type="Pfam" id="PF00698">
    <property type="entry name" value="Acyl_transf_1"/>
    <property type="match status" value="1"/>
</dbReference>
<keyword evidence="1" id="KW-0596">Phosphopantetheine</keyword>
<protein>
    <submittedName>
        <fullName evidence="8">Acyl transferase domain-containing protein</fullName>
    </submittedName>
</protein>
<dbReference type="Pfam" id="PF00202">
    <property type="entry name" value="Aminotran_3"/>
    <property type="match status" value="1"/>
</dbReference>
<dbReference type="InterPro" id="IPR009081">
    <property type="entry name" value="PP-bd_ACP"/>
</dbReference>
<dbReference type="InterPro" id="IPR015422">
    <property type="entry name" value="PyrdxlP-dep_Trfase_small"/>
</dbReference>
<feature type="domain" description="Carrier" evidence="6">
    <location>
        <begin position="579"/>
        <end position="653"/>
    </location>
</feature>
<evidence type="ECO:0000259" key="6">
    <source>
        <dbReference type="PROSITE" id="PS50075"/>
    </source>
</evidence>
<dbReference type="InterPro" id="IPR014030">
    <property type="entry name" value="Ketoacyl_synth_N"/>
</dbReference>
<evidence type="ECO:0000256" key="1">
    <source>
        <dbReference type="ARBA" id="ARBA00022450"/>
    </source>
</evidence>
<evidence type="ECO:0000256" key="5">
    <source>
        <dbReference type="ARBA" id="ARBA00054155"/>
    </source>
</evidence>
<evidence type="ECO:0000313" key="9">
    <source>
        <dbReference type="Proteomes" id="UP000190367"/>
    </source>
</evidence>
<dbReference type="Gene3D" id="3.30.70.3290">
    <property type="match status" value="1"/>
</dbReference>
<dbReference type="Gene3D" id="3.40.640.10">
    <property type="entry name" value="Type I PLP-dependent aspartate aminotransferase-like (Major domain)"/>
    <property type="match status" value="1"/>
</dbReference>
<name>A0A1T4T9V4_9BACT</name>
<keyword evidence="2" id="KW-0597">Phosphoprotein</keyword>
<dbReference type="PANTHER" id="PTHR43775">
    <property type="entry name" value="FATTY ACID SYNTHASE"/>
    <property type="match status" value="1"/>
</dbReference>
<dbReference type="InterPro" id="IPR045851">
    <property type="entry name" value="AMP-bd_C_sf"/>
</dbReference>
<proteinExistence type="predicted"/>
<feature type="domain" description="Carrier" evidence="6">
    <location>
        <begin position="1577"/>
        <end position="1655"/>
    </location>
</feature>
<dbReference type="InterPro" id="IPR036736">
    <property type="entry name" value="ACP-like_sf"/>
</dbReference>